<feature type="compositionally biased region" description="Acidic residues" evidence="1">
    <location>
        <begin position="385"/>
        <end position="426"/>
    </location>
</feature>
<sequence>MSKHCDYVLNFELPRKYIVDPHRGRKLKGFPTSCELRMVTPDSVNSLNTVSGTAVTVSITDILHEGEHSTVYLGTLIDAEGHPIEVALKFGDTKRVEAEAAMYDSLRSVQGIAIPRLYGILAGSLKSGAYWADPEMTCLVLERFGDTLPDDACFRYMSLPDRACILDKLLKTHQAGVHHCEFKEEYVLQKVNDDGSHDYRIVHWLDTIPHDCGCDFDFLEHTDVQLDYTVDLRCEFMDALSQLFHYWASDVLVMMGGSVIVMKGSVTNMPTQDIIDTIGEPLLGIGFDELDFTRTQAERDMCISFYRMVQKRLSKNGNDISEVQRLKSYLVYQAHKKWHLQNNEAFNPRMLPMPNGRWVAAGRAGSGRTFDEVAIELHDFHGVGDEDNDDDDDGYDDDDEYYDDDEYDGEDDYDGVDDEYDDEHKA</sequence>
<keyword evidence="3" id="KW-1185">Reference proteome</keyword>
<comment type="caution">
    <text evidence="2">The sequence shown here is derived from an EMBL/GenBank/DDBJ whole genome shotgun (WGS) entry which is preliminary data.</text>
</comment>
<evidence type="ECO:0000313" key="3">
    <source>
        <dbReference type="Proteomes" id="UP000308730"/>
    </source>
</evidence>
<feature type="region of interest" description="Disordered" evidence="1">
    <location>
        <begin position="381"/>
        <end position="426"/>
    </location>
</feature>
<dbReference type="InterPro" id="IPR011009">
    <property type="entry name" value="Kinase-like_dom_sf"/>
</dbReference>
<evidence type="ECO:0008006" key="4">
    <source>
        <dbReference type="Google" id="ProtNLM"/>
    </source>
</evidence>
<reference evidence="2 3" key="1">
    <citation type="submission" date="2019-02" db="EMBL/GenBank/DDBJ databases">
        <title>Genome sequencing of the rare red list fungi Antrodiella citrinella (Flaviporus citrinellus).</title>
        <authorList>
            <person name="Buettner E."/>
            <person name="Kellner H."/>
        </authorList>
    </citation>
    <scope>NUCLEOTIDE SEQUENCE [LARGE SCALE GENOMIC DNA]</scope>
    <source>
        <strain evidence="2 3">DSM 108506</strain>
    </source>
</reference>
<dbReference type="Proteomes" id="UP000308730">
    <property type="component" value="Unassembled WGS sequence"/>
</dbReference>
<proteinExistence type="predicted"/>
<evidence type="ECO:0000256" key="1">
    <source>
        <dbReference type="SAM" id="MobiDB-lite"/>
    </source>
</evidence>
<gene>
    <name evidence="2" type="ORF">EUX98_g8584</name>
</gene>
<dbReference type="OrthoDB" id="2751906at2759"/>
<dbReference type="SUPFAM" id="SSF56112">
    <property type="entry name" value="Protein kinase-like (PK-like)"/>
    <property type="match status" value="1"/>
</dbReference>
<accession>A0A4S4M5J2</accession>
<evidence type="ECO:0000313" key="2">
    <source>
        <dbReference type="EMBL" id="THH20439.1"/>
    </source>
</evidence>
<dbReference type="EMBL" id="SGPM01000492">
    <property type="protein sequence ID" value="THH20439.1"/>
    <property type="molecule type" value="Genomic_DNA"/>
</dbReference>
<organism evidence="2 3">
    <name type="scientific">Antrodiella citrinella</name>
    <dbReference type="NCBI Taxonomy" id="2447956"/>
    <lineage>
        <taxon>Eukaryota</taxon>
        <taxon>Fungi</taxon>
        <taxon>Dikarya</taxon>
        <taxon>Basidiomycota</taxon>
        <taxon>Agaricomycotina</taxon>
        <taxon>Agaricomycetes</taxon>
        <taxon>Polyporales</taxon>
        <taxon>Steccherinaceae</taxon>
        <taxon>Antrodiella</taxon>
    </lineage>
</organism>
<name>A0A4S4M5J2_9APHY</name>
<protein>
    <recommendedName>
        <fullName evidence="4">Protein kinase domain-containing protein</fullName>
    </recommendedName>
</protein>
<dbReference type="AlphaFoldDB" id="A0A4S4M5J2"/>